<evidence type="ECO:0000313" key="3">
    <source>
        <dbReference type="Proteomes" id="UP000239759"/>
    </source>
</evidence>
<comment type="caution">
    <text evidence="2">The sequence shown here is derived from an EMBL/GenBank/DDBJ whole genome shotgun (WGS) entry which is preliminary data.</text>
</comment>
<dbReference type="EMBL" id="PRKQ01000001">
    <property type="protein sequence ID" value="PPB12985.1"/>
    <property type="molecule type" value="Genomic_DNA"/>
</dbReference>
<keyword evidence="1" id="KW-0812">Transmembrane</keyword>
<feature type="transmembrane region" description="Helical" evidence="1">
    <location>
        <begin position="132"/>
        <end position="149"/>
    </location>
</feature>
<feature type="transmembrane region" description="Helical" evidence="1">
    <location>
        <begin position="82"/>
        <end position="100"/>
    </location>
</feature>
<reference evidence="2 3" key="1">
    <citation type="submission" date="2018-02" db="EMBL/GenBank/DDBJ databases">
        <title>Comparative analysis of genomes of three Brevibacillus laterosporus strains producers of potent antimicrobials isolated from silage.</title>
        <authorList>
            <person name="Kojic M."/>
            <person name="Miljkovic M."/>
            <person name="Studholme D."/>
            <person name="Filipic B."/>
        </authorList>
    </citation>
    <scope>NUCLEOTIDE SEQUENCE [LARGE SCALE GENOMIC DNA]</scope>
    <source>
        <strain evidence="2 3">BGSP11</strain>
    </source>
</reference>
<dbReference type="AlphaFoldDB" id="A0AAP8QH44"/>
<dbReference type="RefSeq" id="WP_104030386.1">
    <property type="nucleotide sequence ID" value="NZ_PRKQ01000001.1"/>
</dbReference>
<sequence length="150" mass="17786">MVFLVLLFITLNLITLFKGDLFYKSNYKAKEFTVKQYEGNLTEEETKDYGIRIFISLILSIAWVITQISFYLNALFIDQLKFYTTVMIAIMITNILVNVLKNKKSKVENDQDLEELKKQMYSLKKHTFKQKFYALLCICYFAYAFYVLVL</sequence>
<evidence type="ECO:0000313" key="2">
    <source>
        <dbReference type="EMBL" id="PPB12985.1"/>
    </source>
</evidence>
<dbReference type="Proteomes" id="UP000239759">
    <property type="component" value="Unassembled WGS sequence"/>
</dbReference>
<proteinExistence type="predicted"/>
<keyword evidence="1" id="KW-1133">Transmembrane helix</keyword>
<protein>
    <submittedName>
        <fullName evidence="2">Uncharacterized protein</fullName>
    </submittedName>
</protein>
<feature type="transmembrane region" description="Helical" evidence="1">
    <location>
        <begin position="53"/>
        <end position="76"/>
    </location>
</feature>
<feature type="transmembrane region" description="Helical" evidence="1">
    <location>
        <begin position="6"/>
        <end position="23"/>
    </location>
</feature>
<name>A0AAP8QH44_BRELA</name>
<gene>
    <name evidence="2" type="ORF">C4A77_00950</name>
</gene>
<accession>A0AAP8QH44</accession>
<evidence type="ECO:0000256" key="1">
    <source>
        <dbReference type="SAM" id="Phobius"/>
    </source>
</evidence>
<organism evidence="2 3">
    <name type="scientific">Brevibacillus laterosporus</name>
    <name type="common">Bacillus laterosporus</name>
    <dbReference type="NCBI Taxonomy" id="1465"/>
    <lineage>
        <taxon>Bacteria</taxon>
        <taxon>Bacillati</taxon>
        <taxon>Bacillota</taxon>
        <taxon>Bacilli</taxon>
        <taxon>Bacillales</taxon>
        <taxon>Paenibacillaceae</taxon>
        <taxon>Brevibacillus</taxon>
    </lineage>
</organism>
<keyword evidence="1" id="KW-0472">Membrane</keyword>